<evidence type="ECO:0000313" key="4">
    <source>
        <dbReference type="EMBL" id="GAA4408211.1"/>
    </source>
</evidence>
<feature type="transmembrane region" description="Helical" evidence="1">
    <location>
        <begin position="66"/>
        <end position="84"/>
    </location>
</feature>
<dbReference type="EMBL" id="BAABHB010000005">
    <property type="protein sequence ID" value="GAA4408211.1"/>
    <property type="molecule type" value="Genomic_DNA"/>
</dbReference>
<protein>
    <submittedName>
        <fullName evidence="4">Uncharacterized protein</fullName>
    </submittedName>
</protein>
<feature type="transmembrane region" description="Helical" evidence="1">
    <location>
        <begin position="36"/>
        <end position="54"/>
    </location>
</feature>
<dbReference type="Pfam" id="PF24672">
    <property type="entry name" value="DUF7654"/>
    <property type="match status" value="1"/>
</dbReference>
<gene>
    <name evidence="4" type="ORF">GCM10023187_29760</name>
</gene>
<keyword evidence="1" id="KW-0812">Transmembrane</keyword>
<feature type="transmembrane region" description="Helical" evidence="1">
    <location>
        <begin position="165"/>
        <end position="185"/>
    </location>
</feature>
<evidence type="ECO:0000259" key="3">
    <source>
        <dbReference type="Pfam" id="PF24677"/>
    </source>
</evidence>
<keyword evidence="1" id="KW-1133">Transmembrane helix</keyword>
<feature type="domain" description="DUF7654" evidence="2">
    <location>
        <begin position="315"/>
        <end position="459"/>
    </location>
</feature>
<evidence type="ECO:0000259" key="2">
    <source>
        <dbReference type="Pfam" id="PF24672"/>
    </source>
</evidence>
<sequence length="461" mass="52050">MFLYSRNTRTIIISALLGIECLMMFLLLLYPPYQVPFGYFLLICAAGLLIRKGAWGQIREKGMVKLGTAAAGLIVVGLILFFYYRDAKSTYEVLANTVYPGKRSELGGTGFIAHWFVEFYSWWLTDTKHPQNWLNICELSHTLNFIPIVLIGSGYLFVKEKRVDYLLILLGAFLIFNLIWILVGFPEWLAKITLYNTSPTRRTQIPFGLASVVFTIVYIDFAVKRQQFTNATLTAVVAVLAAVTVYFVNSYLQESTNNFFRFNQLLVSSLLFIILNILLFSGTGIPYKFSAFAAIVLLVILPNFKVNPVNKGLGAITEHPLYQTVRGIHQTDPKARWVVIGNQYISYMVSATGVDLLSGLKGIPDFPTLHTLDPSMKQDSAYNRYAHTAYYSYIDGTGSDTVVFRNNFEDAYSVGIDPCSPKLKALNVRYFIFDKQPQPVEVHCMRLISTLGSLQIYKSND</sequence>
<keyword evidence="1" id="KW-0472">Membrane</keyword>
<feature type="transmembrane region" description="Helical" evidence="1">
    <location>
        <begin position="260"/>
        <end position="280"/>
    </location>
</feature>
<keyword evidence="5" id="KW-1185">Reference proteome</keyword>
<accession>A0ABP8KJU3</accession>
<dbReference type="Pfam" id="PF24677">
    <property type="entry name" value="DUF7657"/>
    <property type="match status" value="1"/>
</dbReference>
<feature type="transmembrane region" description="Helical" evidence="1">
    <location>
        <begin position="230"/>
        <end position="248"/>
    </location>
</feature>
<feature type="transmembrane region" description="Helical" evidence="1">
    <location>
        <begin position="205"/>
        <end position="223"/>
    </location>
</feature>
<evidence type="ECO:0000313" key="5">
    <source>
        <dbReference type="Proteomes" id="UP001500936"/>
    </source>
</evidence>
<evidence type="ECO:0000256" key="1">
    <source>
        <dbReference type="SAM" id="Phobius"/>
    </source>
</evidence>
<comment type="caution">
    <text evidence="4">The sequence shown here is derived from an EMBL/GenBank/DDBJ whole genome shotgun (WGS) entry which is preliminary data.</text>
</comment>
<feature type="transmembrane region" description="Helical" evidence="1">
    <location>
        <begin position="139"/>
        <end position="158"/>
    </location>
</feature>
<proteinExistence type="predicted"/>
<feature type="transmembrane region" description="Helical" evidence="1">
    <location>
        <begin position="12"/>
        <end position="30"/>
    </location>
</feature>
<dbReference type="InterPro" id="IPR056074">
    <property type="entry name" value="DUF7657"/>
</dbReference>
<organism evidence="4 5">
    <name type="scientific">Nibrella viscosa</name>
    <dbReference type="NCBI Taxonomy" id="1084524"/>
    <lineage>
        <taxon>Bacteria</taxon>
        <taxon>Pseudomonadati</taxon>
        <taxon>Bacteroidota</taxon>
        <taxon>Cytophagia</taxon>
        <taxon>Cytophagales</taxon>
        <taxon>Spirosomataceae</taxon>
        <taxon>Nibrella</taxon>
    </lineage>
</organism>
<name>A0ABP8KJU3_9BACT</name>
<dbReference type="Proteomes" id="UP001500936">
    <property type="component" value="Unassembled WGS sequence"/>
</dbReference>
<feature type="domain" description="DUF7657" evidence="3">
    <location>
        <begin position="2"/>
        <end position="220"/>
    </location>
</feature>
<reference evidence="5" key="1">
    <citation type="journal article" date="2019" name="Int. J. Syst. Evol. Microbiol.">
        <title>The Global Catalogue of Microorganisms (GCM) 10K type strain sequencing project: providing services to taxonomists for standard genome sequencing and annotation.</title>
        <authorList>
            <consortium name="The Broad Institute Genomics Platform"/>
            <consortium name="The Broad Institute Genome Sequencing Center for Infectious Disease"/>
            <person name="Wu L."/>
            <person name="Ma J."/>
        </authorList>
    </citation>
    <scope>NUCLEOTIDE SEQUENCE [LARGE SCALE GENOMIC DNA]</scope>
    <source>
        <strain evidence="5">JCM 17925</strain>
    </source>
</reference>
<dbReference type="InterPro" id="IPR056071">
    <property type="entry name" value="DUF7654"/>
</dbReference>